<comment type="caution">
    <text evidence="1">The sequence shown here is derived from an EMBL/GenBank/DDBJ whole genome shotgun (WGS) entry which is preliminary data.</text>
</comment>
<accession>A0AB37Z3F2</accession>
<gene>
    <name evidence="1" type="ORF">BC10311_06259</name>
</gene>
<protein>
    <submittedName>
        <fullName evidence="1">Uncharacterized protein</fullName>
    </submittedName>
</protein>
<evidence type="ECO:0000313" key="1">
    <source>
        <dbReference type="EMBL" id="SCC69113.1"/>
    </source>
</evidence>
<evidence type="ECO:0000313" key="2">
    <source>
        <dbReference type="Proteomes" id="UP000195728"/>
    </source>
</evidence>
<sequence>MNQVLRKK</sequence>
<organism evidence="1 2">
    <name type="scientific">Bacillus wiedmannii</name>
    <dbReference type="NCBI Taxonomy" id="1890302"/>
    <lineage>
        <taxon>Bacteria</taxon>
        <taxon>Bacillati</taxon>
        <taxon>Bacillota</taxon>
        <taxon>Bacilli</taxon>
        <taxon>Bacillales</taxon>
        <taxon>Bacillaceae</taxon>
        <taxon>Bacillus</taxon>
        <taxon>Bacillus cereus group</taxon>
    </lineage>
</organism>
<dbReference type="EMBL" id="FMBG01000025">
    <property type="protein sequence ID" value="SCC69113.1"/>
    <property type="molecule type" value="Genomic_DNA"/>
</dbReference>
<dbReference type="Proteomes" id="UP000195728">
    <property type="component" value="Unassembled WGS sequence"/>
</dbReference>
<proteinExistence type="predicted"/>
<name>A0AB37Z3F2_9BACI</name>
<reference evidence="1 2" key="1">
    <citation type="submission" date="2016-08" db="EMBL/GenBank/DDBJ databases">
        <authorList>
            <person name="Loux V."/>
            <person name="Rue O."/>
        </authorList>
    </citation>
    <scope>NUCLEOTIDE SEQUENCE [LARGE SCALE GENOMIC DNA]</scope>
    <source>
        <strain evidence="1 2">WSBC_10311</strain>
    </source>
</reference>